<dbReference type="Pfam" id="PF13639">
    <property type="entry name" value="zf-RING_2"/>
    <property type="match status" value="1"/>
</dbReference>
<comment type="caution">
    <text evidence="4">The sequence shown here is derived from an EMBL/GenBank/DDBJ whole genome shotgun (WGS) entry which is preliminary data.</text>
</comment>
<dbReference type="Proteomes" id="UP001152484">
    <property type="component" value="Unassembled WGS sequence"/>
</dbReference>
<dbReference type="PROSITE" id="PS50089">
    <property type="entry name" value="ZF_RING_2"/>
    <property type="match status" value="1"/>
</dbReference>
<protein>
    <recommendedName>
        <fullName evidence="6">Mitogen-activated protein kinase kinase kinase 1</fullName>
    </recommendedName>
</protein>
<dbReference type="EMBL" id="CAMAPE010000009">
    <property type="protein sequence ID" value="CAH9074270.1"/>
    <property type="molecule type" value="Genomic_DNA"/>
</dbReference>
<keyword evidence="1" id="KW-0863">Zinc-finger</keyword>
<keyword evidence="1" id="KW-0862">Zinc</keyword>
<dbReference type="GO" id="GO:0008270">
    <property type="term" value="F:zinc ion binding"/>
    <property type="evidence" value="ECO:0007669"/>
    <property type="project" value="UniProtKB-KW"/>
</dbReference>
<dbReference type="PANTHER" id="PTHR21540:SF0">
    <property type="entry name" value="PHD FAMILY PROTEIN"/>
    <property type="match status" value="1"/>
</dbReference>
<keyword evidence="5" id="KW-1185">Reference proteome</keyword>
<dbReference type="InterPro" id="IPR039903">
    <property type="entry name" value="Zswim2"/>
</dbReference>
<dbReference type="Pfam" id="PF04434">
    <property type="entry name" value="SWIM"/>
    <property type="match status" value="1"/>
</dbReference>
<dbReference type="SUPFAM" id="SSF57850">
    <property type="entry name" value="RING/U-box"/>
    <property type="match status" value="1"/>
</dbReference>
<reference evidence="4" key="1">
    <citation type="submission" date="2022-07" db="EMBL/GenBank/DDBJ databases">
        <authorList>
            <person name="Macas J."/>
            <person name="Novak P."/>
            <person name="Neumann P."/>
        </authorList>
    </citation>
    <scope>NUCLEOTIDE SEQUENCE</scope>
</reference>
<proteinExistence type="predicted"/>
<evidence type="ECO:0000259" key="3">
    <source>
        <dbReference type="PROSITE" id="PS50966"/>
    </source>
</evidence>
<evidence type="ECO:0000256" key="1">
    <source>
        <dbReference type="PROSITE-ProRule" id="PRU00175"/>
    </source>
</evidence>
<name>A0A9P0YT92_CUSEU</name>
<gene>
    <name evidence="4" type="ORF">CEURO_LOCUS5085</name>
</gene>
<dbReference type="PROSITE" id="PS50966">
    <property type="entry name" value="ZF_SWIM"/>
    <property type="match status" value="1"/>
</dbReference>
<evidence type="ECO:0000259" key="2">
    <source>
        <dbReference type="PROSITE" id="PS50089"/>
    </source>
</evidence>
<evidence type="ECO:0000313" key="4">
    <source>
        <dbReference type="EMBL" id="CAH9074270.1"/>
    </source>
</evidence>
<keyword evidence="1" id="KW-0479">Metal-binding</keyword>
<dbReference type="GO" id="GO:0061630">
    <property type="term" value="F:ubiquitin protein ligase activity"/>
    <property type="evidence" value="ECO:0007669"/>
    <property type="project" value="InterPro"/>
</dbReference>
<evidence type="ECO:0008006" key="6">
    <source>
        <dbReference type="Google" id="ProtNLM"/>
    </source>
</evidence>
<dbReference type="PANTHER" id="PTHR21540">
    <property type="entry name" value="RING FINGER AND SWIM DOMAIN-CONTAINING PROTEIN 2"/>
    <property type="match status" value="1"/>
</dbReference>
<sequence>MDCVASTSTAPPPPSNDYIAAAPTQPLADRIIRALRHPLRLLHRSDTLFFVLGATANVYTVNLGGATIHCTCPDPTAPCKHILFVMIRVLRLELDDPCLWRKSLPPRQLNRLLGLPSSVDAVAGAEVREKFHELFSWERPRHLVVVIPDGAACPVCLEEIEREEQRVAACGTCKNPIHEECLQAWRKQSKPRRSFSCVLCRARWRDVRAADPALYLNLSSYIS</sequence>
<dbReference type="InterPro" id="IPR013083">
    <property type="entry name" value="Znf_RING/FYVE/PHD"/>
</dbReference>
<dbReference type="InterPro" id="IPR001841">
    <property type="entry name" value="Znf_RING"/>
</dbReference>
<feature type="domain" description="RING-type" evidence="2">
    <location>
        <begin position="153"/>
        <end position="201"/>
    </location>
</feature>
<dbReference type="InterPro" id="IPR007527">
    <property type="entry name" value="Znf_SWIM"/>
</dbReference>
<dbReference type="Gene3D" id="3.30.40.10">
    <property type="entry name" value="Zinc/RING finger domain, C3HC4 (zinc finger)"/>
    <property type="match status" value="1"/>
</dbReference>
<feature type="domain" description="SWIM-type" evidence="3">
    <location>
        <begin position="59"/>
        <end position="90"/>
    </location>
</feature>
<accession>A0A9P0YT92</accession>
<dbReference type="OrthoDB" id="2122982at2759"/>
<organism evidence="4 5">
    <name type="scientific">Cuscuta europaea</name>
    <name type="common">European dodder</name>
    <dbReference type="NCBI Taxonomy" id="41803"/>
    <lineage>
        <taxon>Eukaryota</taxon>
        <taxon>Viridiplantae</taxon>
        <taxon>Streptophyta</taxon>
        <taxon>Embryophyta</taxon>
        <taxon>Tracheophyta</taxon>
        <taxon>Spermatophyta</taxon>
        <taxon>Magnoliopsida</taxon>
        <taxon>eudicotyledons</taxon>
        <taxon>Gunneridae</taxon>
        <taxon>Pentapetalae</taxon>
        <taxon>asterids</taxon>
        <taxon>lamiids</taxon>
        <taxon>Solanales</taxon>
        <taxon>Convolvulaceae</taxon>
        <taxon>Cuscuteae</taxon>
        <taxon>Cuscuta</taxon>
        <taxon>Cuscuta subgen. Cuscuta</taxon>
    </lineage>
</organism>
<dbReference type="AlphaFoldDB" id="A0A9P0YT92"/>
<evidence type="ECO:0000313" key="5">
    <source>
        <dbReference type="Proteomes" id="UP001152484"/>
    </source>
</evidence>